<dbReference type="Pfam" id="PF01548">
    <property type="entry name" value="DEDD_Tnp_IS110"/>
    <property type="match status" value="1"/>
</dbReference>
<dbReference type="EMBL" id="CP063845">
    <property type="protein sequence ID" value="UFP94217.1"/>
    <property type="molecule type" value="Genomic_DNA"/>
</dbReference>
<gene>
    <name evidence="2" type="ORF">ISF26_21060</name>
</gene>
<evidence type="ECO:0000313" key="2">
    <source>
        <dbReference type="EMBL" id="UFP94217.1"/>
    </source>
</evidence>
<dbReference type="InterPro" id="IPR047650">
    <property type="entry name" value="Transpos_IS110"/>
</dbReference>
<dbReference type="PANTHER" id="PTHR33055">
    <property type="entry name" value="TRANSPOSASE FOR INSERTION SEQUENCE ELEMENT IS1111A"/>
    <property type="match status" value="1"/>
</dbReference>
<evidence type="ECO:0000313" key="3">
    <source>
        <dbReference type="Proteomes" id="UP001054846"/>
    </source>
</evidence>
<dbReference type="InterPro" id="IPR002525">
    <property type="entry name" value="Transp_IS110-like_N"/>
</dbReference>
<name>A0ABY3PKM1_9CYAN</name>
<proteinExistence type="predicted"/>
<evidence type="ECO:0000259" key="1">
    <source>
        <dbReference type="Pfam" id="PF01548"/>
    </source>
</evidence>
<feature type="domain" description="Transposase IS110-like N-terminal" evidence="1">
    <location>
        <begin position="64"/>
        <end position="165"/>
    </location>
</feature>
<protein>
    <submittedName>
        <fullName evidence="2">Transposase</fullName>
    </submittedName>
</protein>
<dbReference type="Proteomes" id="UP001054846">
    <property type="component" value="Chromosome"/>
</dbReference>
<accession>A0ABY3PKM1</accession>
<sequence length="225" mass="23347">MLRVSGKPIYPSMLDIVDQPGLPLTPSGTRTVAWGDNPVFARAGLDGDCLLTELELYPMSQIWVGIDVAKARLDVAFRPAAAALQFPNSTSGIEQLLTHLRSLKPTLVVLEATGGLQIPVTAALAQAGIAVAVVNPRQVRGFARAAGQLAKTDALDAGILAPGCILNDGQIATVRPLVFSPQSAQTPSTPAFGGVAVDYSSLGKGRVYHSGSLLPAVPSVHAYCA</sequence>
<organism evidence="2 3">
    <name type="scientific">Gloeobacter morelensis MG652769</name>
    <dbReference type="NCBI Taxonomy" id="2781736"/>
    <lineage>
        <taxon>Bacteria</taxon>
        <taxon>Bacillati</taxon>
        <taxon>Cyanobacteriota</taxon>
        <taxon>Cyanophyceae</taxon>
        <taxon>Gloeobacterales</taxon>
        <taxon>Gloeobacteraceae</taxon>
        <taxon>Gloeobacter</taxon>
        <taxon>Gloeobacter morelensis</taxon>
    </lineage>
</organism>
<reference evidence="2 3" key="1">
    <citation type="journal article" date="2021" name="Genome Biol. Evol.">
        <title>Complete Genome Sequencing of a Novel Gloeobacter Species from a Waterfall Cave in Mexico.</title>
        <authorList>
            <person name="Saw J.H."/>
            <person name="Cardona T."/>
            <person name="Montejano G."/>
        </authorList>
    </citation>
    <scope>NUCLEOTIDE SEQUENCE [LARGE SCALE GENOMIC DNA]</scope>
    <source>
        <strain evidence="2">MG652769</strain>
    </source>
</reference>
<keyword evidence="3" id="KW-1185">Reference proteome</keyword>
<dbReference type="PANTHER" id="PTHR33055:SF13">
    <property type="entry name" value="TRANSPOSASE"/>
    <property type="match status" value="1"/>
</dbReference>